<dbReference type="Proteomes" id="UP000018958">
    <property type="component" value="Unassembled WGS sequence"/>
</dbReference>
<dbReference type="AlphaFoldDB" id="W2W8F0"/>
<proteinExistence type="predicted"/>
<protein>
    <submittedName>
        <fullName evidence="1">Uncharacterized protein</fullName>
    </submittedName>
</protein>
<organism evidence="1 2">
    <name type="scientific">Phytophthora nicotianae CJ01A1</name>
    <dbReference type="NCBI Taxonomy" id="1317063"/>
    <lineage>
        <taxon>Eukaryota</taxon>
        <taxon>Sar</taxon>
        <taxon>Stramenopiles</taxon>
        <taxon>Oomycota</taxon>
        <taxon>Peronosporomycetes</taxon>
        <taxon>Peronosporales</taxon>
        <taxon>Peronosporaceae</taxon>
        <taxon>Phytophthora</taxon>
    </lineage>
</organism>
<evidence type="ECO:0000313" key="2">
    <source>
        <dbReference type="Proteomes" id="UP000018958"/>
    </source>
</evidence>
<accession>W2W8F0</accession>
<dbReference type="OrthoDB" id="127529at2759"/>
<feature type="non-terminal residue" evidence="1">
    <location>
        <position position="60"/>
    </location>
</feature>
<name>W2W8F0_PHYNI</name>
<sequence>MSRVLGLSPHIISQIASMGTVGLVNEFDGEKVVMFIDDVFYAPDAEFGLFSPGLAHEQGF</sequence>
<reference evidence="1 2" key="1">
    <citation type="submission" date="2013-11" db="EMBL/GenBank/DDBJ databases">
        <title>The Genome Sequence of Phytophthora parasitica CJ01A1.</title>
        <authorList>
            <consortium name="The Broad Institute Genomics Platform"/>
            <person name="Russ C."/>
            <person name="Tyler B."/>
            <person name="Panabieres F."/>
            <person name="Shan W."/>
            <person name="Tripathy S."/>
            <person name="Grunwald N."/>
            <person name="Machado M."/>
            <person name="Johnson C.S."/>
            <person name="Walker B."/>
            <person name="Young S.K."/>
            <person name="Zeng Q."/>
            <person name="Gargeya S."/>
            <person name="Fitzgerald M."/>
            <person name="Haas B."/>
            <person name="Abouelleil A."/>
            <person name="Allen A.W."/>
            <person name="Alvarado L."/>
            <person name="Arachchi H.M."/>
            <person name="Berlin A.M."/>
            <person name="Chapman S.B."/>
            <person name="Gainer-Dewar J."/>
            <person name="Goldberg J."/>
            <person name="Griggs A."/>
            <person name="Gujja S."/>
            <person name="Hansen M."/>
            <person name="Howarth C."/>
            <person name="Imamovic A."/>
            <person name="Ireland A."/>
            <person name="Larimer J."/>
            <person name="McCowan C."/>
            <person name="Murphy C."/>
            <person name="Pearson M."/>
            <person name="Poon T.W."/>
            <person name="Priest M."/>
            <person name="Roberts A."/>
            <person name="Saif S."/>
            <person name="Shea T."/>
            <person name="Sisk P."/>
            <person name="Sykes S."/>
            <person name="Wortman J."/>
            <person name="Nusbaum C."/>
            <person name="Birren B."/>
        </authorList>
    </citation>
    <scope>NUCLEOTIDE SEQUENCE [LARGE SCALE GENOMIC DNA]</scope>
    <source>
        <strain evidence="1 2">CJ01A1</strain>
    </source>
</reference>
<dbReference type="EMBL" id="ANIX01003391">
    <property type="protein sequence ID" value="ETP06832.1"/>
    <property type="molecule type" value="Genomic_DNA"/>
</dbReference>
<gene>
    <name evidence="1" type="ORF">F441_16834</name>
</gene>
<comment type="caution">
    <text evidence="1">The sequence shown here is derived from an EMBL/GenBank/DDBJ whole genome shotgun (WGS) entry which is preliminary data.</text>
</comment>
<evidence type="ECO:0000313" key="1">
    <source>
        <dbReference type="EMBL" id="ETP06832.1"/>
    </source>
</evidence>